<evidence type="ECO:0000256" key="1">
    <source>
        <dbReference type="SAM" id="Phobius"/>
    </source>
</evidence>
<dbReference type="EMBL" id="MASR01000001">
    <property type="protein sequence ID" value="OFE13085.1"/>
    <property type="molecule type" value="Genomic_DNA"/>
</dbReference>
<dbReference type="STRING" id="1524254.PHACT_07990"/>
<feature type="transmembrane region" description="Helical" evidence="1">
    <location>
        <begin position="48"/>
        <end position="67"/>
    </location>
</feature>
<evidence type="ECO:0000313" key="3">
    <source>
        <dbReference type="Proteomes" id="UP000175669"/>
    </source>
</evidence>
<accession>A0A1E8CLC2</accession>
<proteinExistence type="predicted"/>
<dbReference type="InterPro" id="IPR013879">
    <property type="entry name" value="DUF1761"/>
</dbReference>
<gene>
    <name evidence="2" type="ORF">PHACT_07990</name>
</gene>
<dbReference type="AlphaFoldDB" id="A0A1E8CLC2"/>
<keyword evidence="1" id="KW-0472">Membrane</keyword>
<feature type="transmembrane region" description="Helical" evidence="1">
    <location>
        <begin position="73"/>
        <end position="98"/>
    </location>
</feature>
<reference evidence="3" key="1">
    <citation type="submission" date="2016-07" db="EMBL/GenBank/DDBJ databases">
        <authorList>
            <person name="Florea S."/>
            <person name="Webb J.S."/>
            <person name="Jaromczyk J."/>
            <person name="Schardl C.L."/>
        </authorList>
    </citation>
    <scope>NUCLEOTIDE SEQUENCE [LARGE SCALE GENOMIC DNA]</scope>
    <source>
        <strain evidence="3">KCTC 42131</strain>
    </source>
</reference>
<evidence type="ECO:0008006" key="4">
    <source>
        <dbReference type="Google" id="ProtNLM"/>
    </source>
</evidence>
<feature type="transmembrane region" description="Helical" evidence="1">
    <location>
        <begin position="6"/>
        <end position="28"/>
    </location>
</feature>
<dbReference type="Pfam" id="PF08570">
    <property type="entry name" value="DUF1761"/>
    <property type="match status" value="1"/>
</dbReference>
<dbReference type="RefSeq" id="WP_070116696.1">
    <property type="nucleotide sequence ID" value="NZ_MASR01000001.1"/>
</dbReference>
<dbReference type="Proteomes" id="UP000175669">
    <property type="component" value="Unassembled WGS sequence"/>
</dbReference>
<name>A0A1E8CLC2_9GAMM</name>
<protein>
    <recommendedName>
        <fullName evidence="4">DUF1761 domain-containing protein</fullName>
    </recommendedName>
</protein>
<comment type="caution">
    <text evidence="2">The sequence shown here is derived from an EMBL/GenBank/DDBJ whole genome shotgun (WGS) entry which is preliminary data.</text>
</comment>
<dbReference type="OrthoDB" id="333057at2"/>
<keyword evidence="3" id="KW-1185">Reference proteome</keyword>
<evidence type="ECO:0000313" key="2">
    <source>
        <dbReference type="EMBL" id="OFE13085.1"/>
    </source>
</evidence>
<organism evidence="2 3">
    <name type="scientific">Pseudohongiella acticola</name>
    <dbReference type="NCBI Taxonomy" id="1524254"/>
    <lineage>
        <taxon>Bacteria</taxon>
        <taxon>Pseudomonadati</taxon>
        <taxon>Pseudomonadota</taxon>
        <taxon>Gammaproteobacteria</taxon>
        <taxon>Pseudomonadales</taxon>
        <taxon>Pseudohongiellaceae</taxon>
        <taxon>Pseudohongiella</taxon>
    </lineage>
</organism>
<keyword evidence="1" id="KW-1133">Transmembrane helix</keyword>
<sequence length="127" mass="13510">MEINYIAIFLAGFSAFALGGVWYSPIGFGKVWQRETGVNPDNVNPVKVFGGALLLSLIAAFVFAMFLGPDPSLQLALGAGVAAGAGWVATSFGINYLFAQRSLKLFLIDGGYHTLQFTLYGLILSVV</sequence>
<keyword evidence="1" id="KW-0812">Transmembrane</keyword>